<keyword evidence="1" id="KW-0732">Signal</keyword>
<evidence type="ECO:0000313" key="2">
    <source>
        <dbReference type="EMBL" id="KMM85754.1"/>
    </source>
</evidence>
<evidence type="ECO:0000313" key="5">
    <source>
        <dbReference type="Proteomes" id="UP000183155"/>
    </source>
</evidence>
<dbReference type="OrthoDB" id="7028306at2"/>
<dbReference type="EMBL" id="FNRS01000001">
    <property type="protein sequence ID" value="SED14059.1"/>
    <property type="molecule type" value="Genomic_DNA"/>
</dbReference>
<dbReference type="InterPro" id="IPR036937">
    <property type="entry name" value="Adhesion_dom_fimbrial_sf"/>
</dbReference>
<accession>A0A0J6GUH7</accession>
<dbReference type="EMBL" id="JYLA01000002">
    <property type="protein sequence ID" value="KMM85754.1"/>
    <property type="molecule type" value="Genomic_DNA"/>
</dbReference>
<dbReference type="GO" id="GO:0007155">
    <property type="term" value="P:cell adhesion"/>
    <property type="evidence" value="ECO:0007669"/>
    <property type="project" value="InterPro"/>
</dbReference>
<keyword evidence="5" id="KW-1185">Reference proteome</keyword>
<organism evidence="2 4">
    <name type="scientific">Pseudomonas taetrolens</name>
    <dbReference type="NCBI Taxonomy" id="47884"/>
    <lineage>
        <taxon>Bacteria</taxon>
        <taxon>Pseudomonadati</taxon>
        <taxon>Pseudomonadota</taxon>
        <taxon>Gammaproteobacteria</taxon>
        <taxon>Pseudomonadales</taxon>
        <taxon>Pseudomonadaceae</taxon>
        <taxon>Pseudomonas</taxon>
    </lineage>
</organism>
<evidence type="ECO:0008006" key="6">
    <source>
        <dbReference type="Google" id="ProtNLM"/>
    </source>
</evidence>
<dbReference type="Proteomes" id="UP000183155">
    <property type="component" value="Unassembled WGS sequence"/>
</dbReference>
<proteinExistence type="predicted"/>
<evidence type="ECO:0000256" key="1">
    <source>
        <dbReference type="SAM" id="SignalP"/>
    </source>
</evidence>
<dbReference type="AlphaFoldDB" id="A0A0J6GUH7"/>
<dbReference type="RefSeq" id="WP_048378477.1">
    <property type="nucleotide sequence ID" value="NZ_FNRS01000001.1"/>
</dbReference>
<evidence type="ECO:0000313" key="4">
    <source>
        <dbReference type="Proteomes" id="UP000036395"/>
    </source>
</evidence>
<dbReference type="Proteomes" id="UP000036395">
    <property type="component" value="Unassembled WGS sequence"/>
</dbReference>
<sequence>MKSYLTRGLPLAGALLLAVTPMAGAWNLVSKINADARQMPGGPTTQVVASGTASAYDNGKPDQYSGRVHCGGAASCLFGPLSYTKLTPGYPAISPMGCVSWTRDCWANGGVDTNVMVSNGITFDQAIRAWVNKFGTSVTRSYGYAYTVQPGWVAEVCGAWSTYGRGFYGLVPGSVSCVPGTIPANQCTVSGATVILNYGPLKLGAINGVKKETTRAVTCARSAAVRYQVSVGNPFAIGNGIDSLITVNGVRAGELINLPSGTSVLRIASTLTDKGAQTGRFSKTVVLIQSFM</sequence>
<dbReference type="GO" id="GO:0009289">
    <property type="term" value="C:pilus"/>
    <property type="evidence" value="ECO:0007669"/>
    <property type="project" value="InterPro"/>
</dbReference>
<protein>
    <recommendedName>
        <fullName evidence="6">Fimbrial protein</fullName>
    </recommendedName>
</protein>
<reference evidence="2 4" key="1">
    <citation type="submission" date="2015-02" db="EMBL/GenBank/DDBJ databases">
        <title>Pseudomonas helleri sp. nov. and Pseudomonas weihenstephanensis sp. nov., isolated from raw cows milk.</title>
        <authorList>
            <person name="von Neubeck M."/>
            <person name="Huptas C."/>
            <person name="Wenning M."/>
            <person name="Scherer S."/>
        </authorList>
    </citation>
    <scope>NUCLEOTIDE SEQUENCE [LARGE SCALE GENOMIC DNA]</scope>
    <source>
        <strain evidence="2 4">DSM 21104</strain>
    </source>
</reference>
<evidence type="ECO:0000313" key="3">
    <source>
        <dbReference type="EMBL" id="SED14059.1"/>
    </source>
</evidence>
<feature type="chain" id="PRO_5005272763" description="Fimbrial protein" evidence="1">
    <location>
        <begin position="26"/>
        <end position="292"/>
    </location>
</feature>
<feature type="signal peptide" evidence="1">
    <location>
        <begin position="1"/>
        <end position="25"/>
    </location>
</feature>
<gene>
    <name evidence="3" type="ORF">SAMN04490203_3905</name>
    <name evidence="2" type="ORF">TU78_03775</name>
</gene>
<name>A0A0J6GUH7_PSETA</name>
<reference evidence="3 5" key="2">
    <citation type="submission" date="2016-10" db="EMBL/GenBank/DDBJ databases">
        <authorList>
            <person name="Varghese N."/>
            <person name="Submissions S."/>
        </authorList>
    </citation>
    <scope>NUCLEOTIDE SEQUENCE [LARGE SCALE GENOMIC DNA]</scope>
    <source>
        <strain evidence="3 5">BS3652</strain>
    </source>
</reference>
<dbReference type="PATRIC" id="fig|47884.3.peg.1151"/>
<comment type="caution">
    <text evidence="2">The sequence shown here is derived from an EMBL/GenBank/DDBJ whole genome shotgun (WGS) entry which is preliminary data.</text>
</comment>
<dbReference type="Gene3D" id="2.60.40.1090">
    <property type="entry name" value="Fimbrial-type adhesion domain"/>
    <property type="match status" value="1"/>
</dbReference>
<dbReference type="STRING" id="47884.SAMN04490203_3905"/>